<name>A0AAV6XXM1_9LAMI</name>
<dbReference type="AlphaFoldDB" id="A0AAV6XXM1"/>
<keyword evidence="2" id="KW-1185">Reference proteome</keyword>
<sequence>MLNKIFGNKNFNNLSLNPFHARASASPSGPVDKWSRALKIVHLGGRVEYYYMAIPASRIIEKYPSFVLTRPEIFRRPWDAIVRPDETLVPGQKYYVVPRQTVRKLRRRIRKISGMNPGFSFESKSSVEDTPHDKNNISISTSTSGILVKPGPKIKARNRHVRFFGIETIGLSKGDKGSKERLRIPQLDEKHRRARNENAWEPSLNAINE</sequence>
<evidence type="ECO:0000313" key="1">
    <source>
        <dbReference type="EMBL" id="KAG8387168.1"/>
    </source>
</evidence>
<dbReference type="Pfam" id="PF14009">
    <property type="entry name" value="PADRE"/>
    <property type="match status" value="1"/>
</dbReference>
<reference evidence="1" key="1">
    <citation type="submission" date="2019-10" db="EMBL/GenBank/DDBJ databases">
        <authorList>
            <person name="Zhang R."/>
            <person name="Pan Y."/>
            <person name="Wang J."/>
            <person name="Ma R."/>
            <person name="Yu S."/>
        </authorList>
    </citation>
    <scope>NUCLEOTIDE SEQUENCE</scope>
    <source>
        <strain evidence="1">LA-IB0</strain>
        <tissue evidence="1">Leaf</tissue>
    </source>
</reference>
<dbReference type="EMBL" id="WHWC01000003">
    <property type="protein sequence ID" value="KAG8387168.1"/>
    <property type="molecule type" value="Genomic_DNA"/>
</dbReference>
<comment type="caution">
    <text evidence="1">The sequence shown here is derived from an EMBL/GenBank/DDBJ whole genome shotgun (WGS) entry which is preliminary data.</text>
</comment>
<organism evidence="1 2">
    <name type="scientific">Buddleja alternifolia</name>
    <dbReference type="NCBI Taxonomy" id="168488"/>
    <lineage>
        <taxon>Eukaryota</taxon>
        <taxon>Viridiplantae</taxon>
        <taxon>Streptophyta</taxon>
        <taxon>Embryophyta</taxon>
        <taxon>Tracheophyta</taxon>
        <taxon>Spermatophyta</taxon>
        <taxon>Magnoliopsida</taxon>
        <taxon>eudicotyledons</taxon>
        <taxon>Gunneridae</taxon>
        <taxon>Pentapetalae</taxon>
        <taxon>asterids</taxon>
        <taxon>lamiids</taxon>
        <taxon>Lamiales</taxon>
        <taxon>Scrophulariaceae</taxon>
        <taxon>Buddlejeae</taxon>
        <taxon>Buddleja</taxon>
    </lineage>
</organism>
<gene>
    <name evidence="1" type="ORF">BUALT_Bualt03G0225100</name>
</gene>
<dbReference type="PANTHER" id="PTHR33052">
    <property type="entry name" value="DUF4228 DOMAIN PROTEIN-RELATED"/>
    <property type="match status" value="1"/>
</dbReference>
<proteinExistence type="predicted"/>
<dbReference type="Proteomes" id="UP000826271">
    <property type="component" value="Unassembled WGS sequence"/>
</dbReference>
<dbReference type="InterPro" id="IPR025322">
    <property type="entry name" value="PADRE_dom"/>
</dbReference>
<protein>
    <submittedName>
        <fullName evidence="1">Uncharacterized protein</fullName>
    </submittedName>
</protein>
<evidence type="ECO:0000313" key="2">
    <source>
        <dbReference type="Proteomes" id="UP000826271"/>
    </source>
</evidence>
<accession>A0AAV6XXM1</accession>